<dbReference type="KEGG" id="pter:C2L65_35400"/>
<dbReference type="InterPro" id="IPR022569">
    <property type="entry name" value="Fd_C"/>
</dbReference>
<dbReference type="Proteomes" id="UP000243502">
    <property type="component" value="Chromosome 3"/>
</dbReference>
<dbReference type="EMBL" id="CP026113">
    <property type="protein sequence ID" value="AUT64906.1"/>
    <property type="molecule type" value="Genomic_DNA"/>
</dbReference>
<dbReference type="Gene3D" id="3.30.70.20">
    <property type="match status" value="1"/>
</dbReference>
<dbReference type="SUPFAM" id="SSF54862">
    <property type="entry name" value="4Fe-4S ferredoxins"/>
    <property type="match status" value="1"/>
</dbReference>
<sequence>MPCVVTDRCVNCRYGDCISACPVDAFRVGPNYMVIDPTVCVNCTTCTICCPIGAIVPDYELGKDQRYLLEVNARLARLFPAASGPVEPLPEAEEWSMRSGKFDLIQNT</sequence>
<gene>
    <name evidence="13" type="ORF">C2L65_35400</name>
</gene>
<name>A0A2I8EZ84_9BURK</name>
<keyword evidence="3 11" id="KW-0813">Transport</keyword>
<organism evidence="13 14">
    <name type="scientific">Paraburkholderia terrae</name>
    <dbReference type="NCBI Taxonomy" id="311230"/>
    <lineage>
        <taxon>Bacteria</taxon>
        <taxon>Pseudomonadati</taxon>
        <taxon>Pseudomonadota</taxon>
        <taxon>Betaproteobacteria</taxon>
        <taxon>Burkholderiales</taxon>
        <taxon>Burkholderiaceae</taxon>
        <taxon>Paraburkholderia</taxon>
    </lineage>
</organism>
<evidence type="ECO:0000259" key="12">
    <source>
        <dbReference type="PROSITE" id="PS51379"/>
    </source>
</evidence>
<evidence type="ECO:0000256" key="4">
    <source>
        <dbReference type="ARBA" id="ARBA00022485"/>
    </source>
</evidence>
<dbReference type="GO" id="GO:0051539">
    <property type="term" value="F:4 iron, 4 sulfur cluster binding"/>
    <property type="evidence" value="ECO:0007669"/>
    <property type="project" value="UniProtKB-KW"/>
</dbReference>
<dbReference type="InterPro" id="IPR017896">
    <property type="entry name" value="4Fe4S_Fe-S-bd"/>
</dbReference>
<keyword evidence="8 11" id="KW-0408">Iron</keyword>
<evidence type="ECO:0000256" key="11">
    <source>
        <dbReference type="RuleBase" id="RU364098"/>
    </source>
</evidence>
<evidence type="ECO:0000256" key="2">
    <source>
        <dbReference type="ARBA" id="ARBA00001966"/>
    </source>
</evidence>
<evidence type="ECO:0000256" key="5">
    <source>
        <dbReference type="ARBA" id="ARBA00022723"/>
    </source>
</evidence>
<keyword evidence="9 11" id="KW-0411">Iron-sulfur</keyword>
<feature type="domain" description="4Fe-4S ferredoxin-type" evidence="12">
    <location>
        <begin position="1"/>
        <end position="31"/>
    </location>
</feature>
<evidence type="ECO:0000256" key="3">
    <source>
        <dbReference type="ARBA" id="ARBA00022448"/>
    </source>
</evidence>
<dbReference type="Pfam" id="PF11953">
    <property type="entry name" value="DUF3470"/>
    <property type="match status" value="1"/>
</dbReference>
<comment type="function">
    <text evidence="11">Ferredoxins are iron-sulfur proteins that transfer electrons in a wide variety of metabolic reactions.</text>
</comment>
<dbReference type="AlphaFoldDB" id="A0A2I8EZ84"/>
<dbReference type="PANTHER" id="PTHR42859:SF2">
    <property type="entry name" value="FERREDOXIN"/>
    <property type="match status" value="1"/>
</dbReference>
<evidence type="ECO:0000313" key="13">
    <source>
        <dbReference type="EMBL" id="AUT64906.1"/>
    </source>
</evidence>
<keyword evidence="4 11" id="KW-0004">4Fe-4S</keyword>
<dbReference type="InterPro" id="IPR000813">
    <property type="entry name" value="7Fe_ferredoxin"/>
</dbReference>
<evidence type="ECO:0000313" key="14">
    <source>
        <dbReference type="Proteomes" id="UP000243502"/>
    </source>
</evidence>
<comment type="cofactor">
    <cofactor evidence="1 11">
        <name>[3Fe-4S] cluster</name>
        <dbReference type="ChEBI" id="CHEBI:21137"/>
    </cofactor>
</comment>
<dbReference type="PRINTS" id="PR00354">
    <property type="entry name" value="7FE8SFRDOXIN"/>
</dbReference>
<comment type="cofactor">
    <cofactor evidence="2 11">
        <name>[4Fe-4S] cluster</name>
        <dbReference type="ChEBI" id="CHEBI:49883"/>
    </cofactor>
</comment>
<protein>
    <recommendedName>
        <fullName evidence="11">Ferredoxin</fullName>
    </recommendedName>
</protein>
<evidence type="ECO:0000256" key="6">
    <source>
        <dbReference type="ARBA" id="ARBA00022737"/>
    </source>
</evidence>
<evidence type="ECO:0000256" key="1">
    <source>
        <dbReference type="ARBA" id="ARBA00001927"/>
    </source>
</evidence>
<reference evidence="13 14" key="1">
    <citation type="submission" date="2018-01" db="EMBL/GenBank/DDBJ databases">
        <title>Species boundaries and ecological features among Paraburkholderia terrae DSMZ17804T, P. hospita DSMZ17164T and P. caribensis DSMZ13236T.</title>
        <authorList>
            <person name="Pratama A.A."/>
        </authorList>
    </citation>
    <scope>NUCLEOTIDE SEQUENCE [LARGE SCALE GENOMIC DNA]</scope>
    <source>
        <strain evidence="13 14">DSM 17804</strain>
    </source>
</reference>
<evidence type="ECO:0000256" key="7">
    <source>
        <dbReference type="ARBA" id="ARBA00022982"/>
    </source>
</evidence>
<proteinExistence type="predicted"/>
<accession>A0A2I8EZ84</accession>
<dbReference type="OrthoDB" id="9803397at2"/>
<dbReference type="GO" id="GO:0009055">
    <property type="term" value="F:electron transfer activity"/>
    <property type="evidence" value="ECO:0007669"/>
    <property type="project" value="InterPro"/>
</dbReference>
<keyword evidence="10 11" id="KW-0003">3Fe-4S</keyword>
<dbReference type="PROSITE" id="PS51379">
    <property type="entry name" value="4FE4S_FER_2"/>
    <property type="match status" value="2"/>
</dbReference>
<evidence type="ECO:0000256" key="10">
    <source>
        <dbReference type="ARBA" id="ARBA00023291"/>
    </source>
</evidence>
<feature type="domain" description="4Fe-4S ferredoxin-type" evidence="12">
    <location>
        <begin position="32"/>
        <end position="60"/>
    </location>
</feature>
<keyword evidence="7 11" id="KW-0249">Electron transport</keyword>
<dbReference type="GO" id="GO:0051538">
    <property type="term" value="F:3 iron, 4 sulfur cluster binding"/>
    <property type="evidence" value="ECO:0007669"/>
    <property type="project" value="UniProtKB-KW"/>
</dbReference>
<dbReference type="GO" id="GO:0046872">
    <property type="term" value="F:metal ion binding"/>
    <property type="evidence" value="ECO:0007669"/>
    <property type="project" value="UniProtKB-KW"/>
</dbReference>
<evidence type="ECO:0000256" key="8">
    <source>
        <dbReference type="ARBA" id="ARBA00023004"/>
    </source>
</evidence>
<dbReference type="PANTHER" id="PTHR42859">
    <property type="entry name" value="OXIDOREDUCTASE"/>
    <property type="match status" value="1"/>
</dbReference>
<evidence type="ECO:0000256" key="9">
    <source>
        <dbReference type="ARBA" id="ARBA00023014"/>
    </source>
</evidence>
<keyword evidence="6 11" id="KW-0677">Repeat</keyword>
<keyword evidence="5 11" id="KW-0479">Metal-binding</keyword>
<dbReference type="InterPro" id="IPR050294">
    <property type="entry name" value="RnfB_subfamily"/>
</dbReference>